<dbReference type="OMA" id="NESNHEH"/>
<evidence type="ECO:0000256" key="1">
    <source>
        <dbReference type="SAM" id="MobiDB-lite"/>
    </source>
</evidence>
<dbReference type="Proteomes" id="UP000004995">
    <property type="component" value="Unassembled WGS sequence"/>
</dbReference>
<dbReference type="eggNOG" id="ENOG502R5WV">
    <property type="taxonomic scope" value="Eukaryota"/>
</dbReference>
<evidence type="ECO:0000313" key="3">
    <source>
        <dbReference type="Proteomes" id="UP000004995"/>
    </source>
</evidence>
<evidence type="ECO:0000313" key="2">
    <source>
        <dbReference type="EnsemblPlants" id="KQL09365"/>
    </source>
</evidence>
<dbReference type="HOGENOM" id="CLU_030759_0_0_1"/>
<dbReference type="PANTHER" id="PTHR31008:SF30">
    <property type="entry name" value="OS06G0196500 PROTEIN"/>
    <property type="match status" value="1"/>
</dbReference>
<dbReference type="PANTHER" id="PTHR31008">
    <property type="entry name" value="COP1-INTERACTING PROTEIN-RELATED"/>
    <property type="match status" value="1"/>
</dbReference>
<feature type="compositionally biased region" description="Polar residues" evidence="1">
    <location>
        <begin position="525"/>
        <end position="534"/>
    </location>
</feature>
<dbReference type="EMBL" id="AGNK02002210">
    <property type="status" value="NOT_ANNOTATED_CDS"/>
    <property type="molecule type" value="Genomic_DNA"/>
</dbReference>
<proteinExistence type="predicted"/>
<dbReference type="AlphaFoldDB" id="K3XVL4"/>
<dbReference type="EnsemblPlants" id="KQL09365">
    <property type="protein sequence ID" value="KQL09365"/>
    <property type="gene ID" value="SETIT_005972mg"/>
</dbReference>
<feature type="compositionally biased region" description="Polar residues" evidence="1">
    <location>
        <begin position="501"/>
        <end position="511"/>
    </location>
</feature>
<feature type="region of interest" description="Disordered" evidence="1">
    <location>
        <begin position="358"/>
        <end position="564"/>
    </location>
</feature>
<name>K3XVL4_SETIT</name>
<accession>K3XVL4</accession>
<dbReference type="Gramene" id="KQL09365">
    <property type="protein sequence ID" value="KQL09365"/>
    <property type="gene ID" value="SETIT_005972mg"/>
</dbReference>
<dbReference type="FunCoup" id="K3XVL4">
    <property type="interactions" value="9"/>
</dbReference>
<feature type="compositionally biased region" description="Low complexity" evidence="1">
    <location>
        <begin position="258"/>
        <end position="274"/>
    </location>
</feature>
<feature type="region of interest" description="Disordered" evidence="1">
    <location>
        <begin position="47"/>
        <end position="74"/>
    </location>
</feature>
<keyword evidence="3" id="KW-1185">Reference proteome</keyword>
<feature type="region of interest" description="Disordered" evidence="1">
    <location>
        <begin position="585"/>
        <end position="645"/>
    </location>
</feature>
<feature type="compositionally biased region" description="Low complexity" evidence="1">
    <location>
        <begin position="298"/>
        <end position="307"/>
    </location>
</feature>
<feature type="region of interest" description="Disordered" evidence="1">
    <location>
        <begin position="172"/>
        <end position="340"/>
    </location>
</feature>
<reference evidence="2" key="2">
    <citation type="submission" date="2018-08" db="UniProtKB">
        <authorList>
            <consortium name="EnsemblPlants"/>
        </authorList>
    </citation>
    <scope>IDENTIFICATION</scope>
    <source>
        <strain evidence="2">Yugu1</strain>
    </source>
</reference>
<protein>
    <submittedName>
        <fullName evidence="2">Uncharacterized protein</fullName>
    </submittedName>
</protein>
<feature type="compositionally biased region" description="Basic and acidic residues" evidence="1">
    <location>
        <begin position="58"/>
        <end position="70"/>
    </location>
</feature>
<feature type="compositionally biased region" description="Low complexity" evidence="1">
    <location>
        <begin position="208"/>
        <end position="228"/>
    </location>
</feature>
<feature type="compositionally biased region" description="Basic and acidic residues" evidence="1">
    <location>
        <begin position="455"/>
        <end position="465"/>
    </location>
</feature>
<organism evidence="2 3">
    <name type="scientific">Setaria italica</name>
    <name type="common">Foxtail millet</name>
    <name type="synonym">Panicum italicum</name>
    <dbReference type="NCBI Taxonomy" id="4555"/>
    <lineage>
        <taxon>Eukaryota</taxon>
        <taxon>Viridiplantae</taxon>
        <taxon>Streptophyta</taxon>
        <taxon>Embryophyta</taxon>
        <taxon>Tracheophyta</taxon>
        <taxon>Spermatophyta</taxon>
        <taxon>Magnoliopsida</taxon>
        <taxon>Liliopsida</taxon>
        <taxon>Poales</taxon>
        <taxon>Poaceae</taxon>
        <taxon>PACMAD clade</taxon>
        <taxon>Panicoideae</taxon>
        <taxon>Panicodae</taxon>
        <taxon>Paniceae</taxon>
        <taxon>Cenchrinae</taxon>
        <taxon>Setaria</taxon>
    </lineage>
</organism>
<reference evidence="3" key="1">
    <citation type="journal article" date="2012" name="Nat. Biotechnol.">
        <title>Reference genome sequence of the model plant Setaria.</title>
        <authorList>
            <person name="Bennetzen J.L."/>
            <person name="Schmutz J."/>
            <person name="Wang H."/>
            <person name="Percifield R."/>
            <person name="Hawkins J."/>
            <person name="Pontaroli A.C."/>
            <person name="Estep M."/>
            <person name="Feng L."/>
            <person name="Vaughn J.N."/>
            <person name="Grimwood J."/>
            <person name="Jenkins J."/>
            <person name="Barry K."/>
            <person name="Lindquist E."/>
            <person name="Hellsten U."/>
            <person name="Deshpande S."/>
            <person name="Wang X."/>
            <person name="Wu X."/>
            <person name="Mitros T."/>
            <person name="Triplett J."/>
            <person name="Yang X."/>
            <person name="Ye C.Y."/>
            <person name="Mauro-Herrera M."/>
            <person name="Wang L."/>
            <person name="Li P."/>
            <person name="Sharma M."/>
            <person name="Sharma R."/>
            <person name="Ronald P.C."/>
            <person name="Panaud O."/>
            <person name="Kellogg E.A."/>
            <person name="Brutnell T.P."/>
            <person name="Doust A.N."/>
            <person name="Tuskan G.A."/>
            <person name="Rokhsar D."/>
            <person name="Devos K.M."/>
        </authorList>
    </citation>
    <scope>NUCLEOTIDE SEQUENCE [LARGE SCALE GENOMIC DNA]</scope>
    <source>
        <strain evidence="3">cv. Yugu1</strain>
    </source>
</reference>
<sequence length="697" mass="74747">MSSRAAATAAAPRGAEGAAGMTDHLWAKAAELERDFAGYKRRLAERRAQTAAEVAGGRAEDAEEERRGGDDAAAGRGRRYEEYVRRRDERLRQEWRARMERKEAEMQALWARLDRAGSRGRRGGELAAASSNAGELSYYTRLLGERHNMLHAIYFFLVDLWLSTENLANDHGNLRQKPGNLEVKVRPTAPVTPRCSVPSSPATKLSRPRTSVPSSPAAAAASPRLSTPDPRRRPSHLHREQPQAAEPPATPRKENRLPPSTATAASPATPRPRTMLSRSRSLFKDRGSSAATARESLRPPQLQPPRLSYDSASNAREPAPLPPHADAIAVTRSNSCSNSNGQAVLADLKKASAVAPEPFRLGRSGNGSVETVSPPQVIPRDEPDSSEAAPARDGNADNESNHEHVDQSSNKVGSVEITGDSDTEPSYVYIKKDTGEQTPRPCQASAGLGTCPGAEEPRSDSKDSDDNADDTMESTGSNDVAGETPVTDAEDASRRESSESLYSNVQSSFSPRSELDTSAADSPLPSATEQSPESYASPRPRMKPEVEGAEKSMPIPTTPRSSVTVSITVQSPMDAVTGLKRFLSFGKKNGKGSEAPTAAVVERSPRSTAPSTPPGDGCMSGEWSAGDSVKGRLDSSDVASADDLDNSYVISPHVRSLQSYVPSYPANPGLKEPALHAQSPRAHRSFFSFSSFKSRAI</sequence>
<feature type="compositionally biased region" description="Polar residues" evidence="1">
    <location>
        <begin position="331"/>
        <end position="340"/>
    </location>
</feature>
<feature type="compositionally biased region" description="Basic and acidic residues" evidence="1">
    <location>
        <begin position="229"/>
        <end position="241"/>
    </location>
</feature>
<dbReference type="InParanoid" id="K3XVL4"/>